<accession>A0A4R2IS14</accession>
<name>A0A4R2IS14_9PSEU</name>
<sequence>MKLAKLIGKLAVLLENEGNVRVLVDVPDAVYDIDDVTFVPDDDHQVDGNGSAVAPLPTVYIGTR</sequence>
<protein>
    <submittedName>
        <fullName evidence="1">Uncharacterized protein</fullName>
    </submittedName>
</protein>
<dbReference type="RefSeq" id="WP_132125411.1">
    <property type="nucleotide sequence ID" value="NZ_SLWS01000016.1"/>
</dbReference>
<organism evidence="1 2">
    <name type="scientific">Actinocrispum wychmicini</name>
    <dbReference type="NCBI Taxonomy" id="1213861"/>
    <lineage>
        <taxon>Bacteria</taxon>
        <taxon>Bacillati</taxon>
        <taxon>Actinomycetota</taxon>
        <taxon>Actinomycetes</taxon>
        <taxon>Pseudonocardiales</taxon>
        <taxon>Pseudonocardiaceae</taxon>
        <taxon>Actinocrispum</taxon>
    </lineage>
</organism>
<keyword evidence="2" id="KW-1185">Reference proteome</keyword>
<comment type="caution">
    <text evidence="1">The sequence shown here is derived from an EMBL/GenBank/DDBJ whole genome shotgun (WGS) entry which is preliminary data.</text>
</comment>
<reference evidence="1 2" key="1">
    <citation type="submission" date="2019-03" db="EMBL/GenBank/DDBJ databases">
        <title>Genomic Encyclopedia of Type Strains, Phase IV (KMG-IV): sequencing the most valuable type-strain genomes for metagenomic binning, comparative biology and taxonomic classification.</title>
        <authorList>
            <person name="Goeker M."/>
        </authorList>
    </citation>
    <scope>NUCLEOTIDE SEQUENCE [LARGE SCALE GENOMIC DNA]</scope>
    <source>
        <strain evidence="1 2">DSM 45934</strain>
    </source>
</reference>
<dbReference type="AlphaFoldDB" id="A0A4R2IS14"/>
<dbReference type="EMBL" id="SLWS01000016">
    <property type="protein sequence ID" value="TCO47994.1"/>
    <property type="molecule type" value="Genomic_DNA"/>
</dbReference>
<evidence type="ECO:0000313" key="1">
    <source>
        <dbReference type="EMBL" id="TCO47994.1"/>
    </source>
</evidence>
<gene>
    <name evidence="1" type="ORF">EV192_11647</name>
</gene>
<evidence type="ECO:0000313" key="2">
    <source>
        <dbReference type="Proteomes" id="UP000295680"/>
    </source>
</evidence>
<dbReference type="Proteomes" id="UP000295680">
    <property type="component" value="Unassembled WGS sequence"/>
</dbReference>
<proteinExistence type="predicted"/>